<evidence type="ECO:0000256" key="1">
    <source>
        <dbReference type="ARBA" id="ARBA00010692"/>
    </source>
</evidence>
<dbReference type="PATRIC" id="fig|713887.8.peg.645"/>
<proteinExistence type="inferred from homology"/>
<dbReference type="RefSeq" id="WP_012954074.1">
    <property type="nucleotide sequence ID" value="NC_013771.1"/>
</dbReference>
<dbReference type="GO" id="GO:0015225">
    <property type="term" value="F:biotin transmembrane transporter activity"/>
    <property type="evidence" value="ECO:0007669"/>
    <property type="project" value="UniProtKB-UniRule"/>
</dbReference>
<dbReference type="PIRSF" id="PIRSF016661">
    <property type="entry name" value="BioY"/>
    <property type="match status" value="1"/>
</dbReference>
<dbReference type="InterPro" id="IPR003784">
    <property type="entry name" value="BioY"/>
</dbReference>
<dbReference type="HOGENOM" id="CLU_077931_4_0_3"/>
<dbReference type="Pfam" id="PF02632">
    <property type="entry name" value="BioY"/>
    <property type="match status" value="1"/>
</dbReference>
<feature type="transmembrane region" description="Helical" evidence="3">
    <location>
        <begin position="7"/>
        <end position="30"/>
    </location>
</feature>
<dbReference type="AlphaFoldDB" id="D3EPI7"/>
<keyword evidence="3" id="KW-0812">Transmembrane</keyword>
<dbReference type="Proteomes" id="UP000001405">
    <property type="component" value="Chromosome"/>
</dbReference>
<evidence type="ECO:0000256" key="2">
    <source>
        <dbReference type="PIRNR" id="PIRNR016661"/>
    </source>
</evidence>
<dbReference type="EMBL" id="CP001842">
    <property type="protein sequence ID" value="ADB95387.1"/>
    <property type="molecule type" value="Genomic_DNA"/>
</dbReference>
<dbReference type="PANTHER" id="PTHR34295:SF1">
    <property type="entry name" value="BIOTIN TRANSPORTER BIOY"/>
    <property type="match status" value="1"/>
</dbReference>
<dbReference type="GO" id="GO:0005886">
    <property type="term" value="C:plasma membrane"/>
    <property type="evidence" value="ECO:0007669"/>
    <property type="project" value="UniProtKB-SubCell"/>
</dbReference>
<dbReference type="Gene3D" id="1.10.1760.20">
    <property type="match status" value="1"/>
</dbReference>
<gene>
    <name evidence="4" type="ordered locus">UCYN_06910</name>
</gene>
<keyword evidence="2 3" id="KW-0472">Membrane</keyword>
<evidence type="ECO:0000256" key="3">
    <source>
        <dbReference type="SAM" id="Phobius"/>
    </source>
</evidence>
<evidence type="ECO:0000313" key="5">
    <source>
        <dbReference type="Proteomes" id="UP000001405"/>
    </source>
</evidence>
<dbReference type="STRING" id="1453429.UCYN_06910"/>
<keyword evidence="2" id="KW-0813">Transport</keyword>
<feature type="transmembrane region" description="Helical" evidence="3">
    <location>
        <begin position="36"/>
        <end position="56"/>
    </location>
</feature>
<feature type="transmembrane region" description="Helical" evidence="3">
    <location>
        <begin position="121"/>
        <end position="145"/>
    </location>
</feature>
<name>D3EPI7_ATETH</name>
<feature type="transmembrane region" description="Helical" evidence="3">
    <location>
        <begin position="93"/>
        <end position="112"/>
    </location>
</feature>
<dbReference type="KEGG" id="cyu:UCYN_06910"/>
<dbReference type="PANTHER" id="PTHR34295">
    <property type="entry name" value="BIOTIN TRANSPORTER BIOY"/>
    <property type="match status" value="1"/>
</dbReference>
<comment type="subcellular location">
    <subcellularLocation>
        <location evidence="2">Cell membrane</location>
        <topology evidence="2">Multi-pass membrane protein</topology>
    </subcellularLocation>
</comment>
<accession>D3EPI7</accession>
<evidence type="ECO:0000313" key="4">
    <source>
        <dbReference type="EMBL" id="ADB95387.1"/>
    </source>
</evidence>
<reference evidence="4 5" key="1">
    <citation type="journal article" date="2010" name="Nature">
        <title>Metabolic streamlining in an open-ocean nitrogen-fixing cyanobacterium.</title>
        <authorList>
            <person name="Tripp H.J."/>
            <person name="Bench S.R."/>
            <person name="Turk K.A."/>
            <person name="Foster R.A."/>
            <person name="Desany B.A."/>
            <person name="Niazi F."/>
            <person name="Affourtit J.P."/>
            <person name="Zehr J.P."/>
        </authorList>
    </citation>
    <scope>NUCLEOTIDE SEQUENCE [LARGE SCALE GENOMIC DNA]</scope>
    <source>
        <strain evidence="5">ALOHA</strain>
    </source>
</reference>
<protein>
    <recommendedName>
        <fullName evidence="2">Biotin transporter</fullName>
    </recommendedName>
</protein>
<keyword evidence="2" id="KW-1003">Cell membrane</keyword>
<organism evidence="5">
    <name type="scientific">Atelocyanobacterium thalassa (isolate ALOHA)</name>
    <dbReference type="NCBI Taxonomy" id="1453429"/>
    <lineage>
        <taxon>Bacteria</taxon>
        <taxon>Bacillati</taxon>
        <taxon>Cyanobacteriota</taxon>
        <taxon>Cyanophyceae</taxon>
        <taxon>Oscillatoriophycideae</taxon>
        <taxon>Chroococcales</taxon>
        <taxon>Aphanothecaceae</taxon>
        <taxon>Candidatus Atelocyanobacterium</taxon>
        <taxon>Candidatus Atelocyanobacterium thalassae</taxon>
    </lineage>
</organism>
<feature type="transmembrane region" description="Helical" evidence="3">
    <location>
        <begin position="165"/>
        <end position="185"/>
    </location>
</feature>
<feature type="transmembrane region" description="Helical" evidence="3">
    <location>
        <begin position="63"/>
        <end position="81"/>
    </location>
</feature>
<keyword evidence="5" id="KW-1185">Reference proteome</keyword>
<sequence>MLFVNELLWTIIGLLLTIFSVFVEANIALNFPEADFSHMSLGITFQIGAVLLTGCIGGKNAGFLSQFAYLLLGLFVYPIFINGGGLQYIGQPSFGYILGFAPGAWLCGWLSFKYKTKLEILLISTVSGLLMIHTFGLIYLFSFWMLNSLTLSITDFLNLVVNYSIYPIFSQLILACTTAFVAFILRNILFD</sequence>
<comment type="similarity">
    <text evidence="1 2">Belongs to the BioY family.</text>
</comment>
<keyword evidence="3" id="KW-1133">Transmembrane helix</keyword>